<name>A0A918CTK7_9ACTN</name>
<reference evidence="1" key="2">
    <citation type="submission" date="2020-09" db="EMBL/GenBank/DDBJ databases">
        <authorList>
            <person name="Sun Q."/>
            <person name="Zhou Y."/>
        </authorList>
    </citation>
    <scope>NUCLEOTIDE SEQUENCE</scope>
    <source>
        <strain evidence="1">CGMCC 4.7110</strain>
    </source>
</reference>
<reference evidence="1" key="1">
    <citation type="journal article" date="2014" name="Int. J. Syst. Evol. Microbiol.">
        <title>Complete genome sequence of Corynebacterium casei LMG S-19264T (=DSM 44701T), isolated from a smear-ripened cheese.</title>
        <authorList>
            <consortium name="US DOE Joint Genome Institute (JGI-PGF)"/>
            <person name="Walter F."/>
            <person name="Albersmeier A."/>
            <person name="Kalinowski J."/>
            <person name="Ruckert C."/>
        </authorList>
    </citation>
    <scope>NUCLEOTIDE SEQUENCE</scope>
    <source>
        <strain evidence="1">CGMCC 4.7110</strain>
    </source>
</reference>
<sequence>MTTPAVDLAFFRGLLGLDEDAPPYDVVTAAGRVSQALRVLVMTVAARDGVVGTGSSDELRRRAWRLAFYARVQRTAEPLGARPMKGFTLAARYPEDLPRPMNDLDLVVPDPEALWRVVGALAAAYGPSEMDVTMFGARGRHFLVTLAWPGPDPLLDYESRVEILTCALTGDQGAVPLRPRLPEDPLAAGLLAVAEERFQRPFNGKDVVDVMMSLAPGRDVDLPRLVRYAEEFRLAPELLELLGLWAGTDPERARALGAPPAGLDAAAKSELERRAQWLREDTGPAGPEDPRTLFYGMRLTPLTCGGRSDRAQDTAELRAFAGGTLLLTPVADFLLVTGELVDPERYDAALAALADLRPERSDR</sequence>
<keyword evidence="2" id="KW-1185">Reference proteome</keyword>
<gene>
    <name evidence="1" type="ORF">GCM10011578_052950</name>
</gene>
<proteinExistence type="predicted"/>
<dbReference type="RefSeq" id="WP_189265314.1">
    <property type="nucleotide sequence ID" value="NZ_BMML01000012.1"/>
</dbReference>
<protein>
    <submittedName>
        <fullName evidence="1">Uncharacterized protein</fullName>
    </submittedName>
</protein>
<dbReference type="AlphaFoldDB" id="A0A918CTK7"/>
<organism evidence="1 2">
    <name type="scientific">Streptomyces fuscichromogenes</name>
    <dbReference type="NCBI Taxonomy" id="1324013"/>
    <lineage>
        <taxon>Bacteria</taxon>
        <taxon>Bacillati</taxon>
        <taxon>Actinomycetota</taxon>
        <taxon>Actinomycetes</taxon>
        <taxon>Kitasatosporales</taxon>
        <taxon>Streptomycetaceae</taxon>
        <taxon>Streptomyces</taxon>
    </lineage>
</organism>
<dbReference type="Proteomes" id="UP000653411">
    <property type="component" value="Unassembled WGS sequence"/>
</dbReference>
<accession>A0A918CTK7</accession>
<dbReference type="EMBL" id="BMML01000012">
    <property type="protein sequence ID" value="GGN21660.1"/>
    <property type="molecule type" value="Genomic_DNA"/>
</dbReference>
<evidence type="ECO:0000313" key="1">
    <source>
        <dbReference type="EMBL" id="GGN21660.1"/>
    </source>
</evidence>
<comment type="caution">
    <text evidence="1">The sequence shown here is derived from an EMBL/GenBank/DDBJ whole genome shotgun (WGS) entry which is preliminary data.</text>
</comment>
<evidence type="ECO:0000313" key="2">
    <source>
        <dbReference type="Proteomes" id="UP000653411"/>
    </source>
</evidence>